<dbReference type="Gene3D" id="3.40.50.720">
    <property type="entry name" value="NAD(P)-binding Rossmann-like Domain"/>
    <property type="match status" value="1"/>
</dbReference>
<dbReference type="InterPro" id="IPR000594">
    <property type="entry name" value="ThiF_NAD_FAD-bd"/>
</dbReference>
<evidence type="ECO:0000313" key="3">
    <source>
        <dbReference type="EMBL" id="NBZ88913.1"/>
    </source>
</evidence>
<dbReference type="InterPro" id="IPR035985">
    <property type="entry name" value="Ubiquitin-activating_enz"/>
</dbReference>
<dbReference type="CDD" id="cd01483">
    <property type="entry name" value="E1_enzyme_family"/>
    <property type="match status" value="1"/>
</dbReference>
<sequence length="596" mass="65717">MTKVSEPTSAEIDEISEWLLANAPASRRLTSNELSLYAMHEPHCGWLVPFELGSVRYDLRVVVPRDFPWGKPRVYCQEYFQFKQFPHIEKDGAFCLFPPSAEHDPYNAIGLIWDTIKEAGRLIAASRDPAFLDDFAEEFASYWEKTAGGKTVVSLLTPGGPSRIVSLWRSTGDYYLADNDQALRNWLNNHNGGRKWDFGFEVATHLVLDRPILPTEYPKSGAMVAGLVQKLAPSAQPLLIAAAEDAEGKFTVSFEGTTKNGPVFFAVEVMPPKQHGNPVGSQVNMIQKGFRPGKVPPYIRLQRQLGGNKVEQHEVLRADPSWVHGRDTPGNDTLFNKRVLLVGTGSLGSEVAQLLSKSGVGSITLIDPEVLEYANVGRHVLGIGEARTYKAKSLAEKLRKNYPHMLVKHFSERWQSLYAKQPEVFRDVDLIVSTIGNWQAEGRLNQLARSDLDLPNVLYGWAEPFSLAGHAVLVGPNGPCFGCGMDQFGRPIWTVFEWDTDTTRKLPDCGASFQPYGPISLASVAMLVAKTAAKALLGGVQFGTETVCWASQADIFEQGGQFSAGFLDRFAAVPEFGGSRVFHLDQRPGCPFCGGK</sequence>
<evidence type="ECO:0000313" key="4">
    <source>
        <dbReference type="Proteomes" id="UP001193501"/>
    </source>
</evidence>
<dbReference type="AlphaFoldDB" id="A0AAE4YCW0"/>
<dbReference type="GO" id="GO:0004792">
    <property type="term" value="F:thiosulfate-cyanide sulfurtransferase activity"/>
    <property type="evidence" value="ECO:0007669"/>
    <property type="project" value="TreeGrafter"/>
</dbReference>
<dbReference type="GO" id="GO:0016779">
    <property type="term" value="F:nucleotidyltransferase activity"/>
    <property type="evidence" value="ECO:0007669"/>
    <property type="project" value="TreeGrafter"/>
</dbReference>
<dbReference type="GO" id="GO:0005737">
    <property type="term" value="C:cytoplasm"/>
    <property type="evidence" value="ECO:0007669"/>
    <property type="project" value="TreeGrafter"/>
</dbReference>
<keyword evidence="4" id="KW-1185">Reference proteome</keyword>
<evidence type="ECO:0000259" key="2">
    <source>
        <dbReference type="Pfam" id="PF14461"/>
    </source>
</evidence>
<dbReference type="PANTHER" id="PTHR10953">
    <property type="entry name" value="UBIQUITIN-ACTIVATING ENZYME E1"/>
    <property type="match status" value="1"/>
</dbReference>
<dbReference type="Proteomes" id="UP001193501">
    <property type="component" value="Unassembled WGS sequence"/>
</dbReference>
<dbReference type="SUPFAM" id="SSF69572">
    <property type="entry name" value="Activating enzymes of the ubiquitin-like proteins"/>
    <property type="match status" value="1"/>
</dbReference>
<dbReference type="PANTHER" id="PTHR10953:SF102">
    <property type="entry name" value="ADENYLYLTRANSFERASE AND SULFURTRANSFERASE MOCS3"/>
    <property type="match status" value="1"/>
</dbReference>
<reference evidence="3" key="1">
    <citation type="submission" date="2020-01" db="EMBL/GenBank/DDBJ databases">
        <authorList>
            <person name="Chen W.-M."/>
        </authorList>
    </citation>
    <scope>NUCLEOTIDE SEQUENCE</scope>
    <source>
        <strain evidence="3">CYK-10</strain>
    </source>
</reference>
<feature type="domain" description="THIF-type NAD/FAD binding fold" evidence="1">
    <location>
        <begin position="329"/>
        <end position="538"/>
    </location>
</feature>
<name>A0AAE4YCW0_9RHOB</name>
<dbReference type="GO" id="GO:0008641">
    <property type="term" value="F:ubiquitin-like modifier activating enzyme activity"/>
    <property type="evidence" value="ECO:0007669"/>
    <property type="project" value="InterPro"/>
</dbReference>
<dbReference type="Pfam" id="PF14461">
    <property type="entry name" value="Prok-E2_B"/>
    <property type="match status" value="1"/>
</dbReference>
<evidence type="ECO:0008006" key="5">
    <source>
        <dbReference type="Google" id="ProtNLM"/>
    </source>
</evidence>
<gene>
    <name evidence="3" type="ORF">GV832_15070</name>
</gene>
<proteinExistence type="predicted"/>
<dbReference type="InterPro" id="IPR032701">
    <property type="entry name" value="Prok-E2_B_dom"/>
</dbReference>
<dbReference type="Pfam" id="PF00899">
    <property type="entry name" value="ThiF"/>
    <property type="match status" value="1"/>
</dbReference>
<dbReference type="InterPro" id="IPR045886">
    <property type="entry name" value="ThiF/MoeB/HesA"/>
</dbReference>
<protein>
    <recommendedName>
        <fullName evidence="5">THIF-type NAD/FAD binding fold domain-containing protein</fullName>
    </recommendedName>
</protein>
<organism evidence="3 4">
    <name type="scientific">Stagnihabitans tardus</name>
    <dbReference type="NCBI Taxonomy" id="2699202"/>
    <lineage>
        <taxon>Bacteria</taxon>
        <taxon>Pseudomonadati</taxon>
        <taxon>Pseudomonadota</taxon>
        <taxon>Alphaproteobacteria</taxon>
        <taxon>Rhodobacterales</taxon>
        <taxon>Paracoccaceae</taxon>
        <taxon>Stagnihabitans</taxon>
    </lineage>
</organism>
<dbReference type="EMBL" id="JAABNR010000014">
    <property type="protein sequence ID" value="NBZ88913.1"/>
    <property type="molecule type" value="Genomic_DNA"/>
</dbReference>
<comment type="caution">
    <text evidence="3">The sequence shown here is derived from an EMBL/GenBank/DDBJ whole genome shotgun (WGS) entry which is preliminary data.</text>
</comment>
<feature type="domain" description="Prokaryotic E2 family B" evidence="2">
    <location>
        <begin position="42"/>
        <end position="147"/>
    </location>
</feature>
<accession>A0AAE4YCW0</accession>
<evidence type="ECO:0000259" key="1">
    <source>
        <dbReference type="Pfam" id="PF00899"/>
    </source>
</evidence>